<feature type="compositionally biased region" description="Polar residues" evidence="2">
    <location>
        <begin position="281"/>
        <end position="306"/>
    </location>
</feature>
<dbReference type="GO" id="GO:0003700">
    <property type="term" value="F:DNA-binding transcription factor activity"/>
    <property type="evidence" value="ECO:0007669"/>
    <property type="project" value="InterPro"/>
</dbReference>
<dbReference type="OrthoDB" id="9442240at2759"/>
<keyword evidence="1" id="KW-0863">Zinc-finger</keyword>
<dbReference type="SUPFAM" id="SSF57667">
    <property type="entry name" value="beta-beta-alpha zinc fingers"/>
    <property type="match status" value="1"/>
</dbReference>
<evidence type="ECO:0000256" key="2">
    <source>
        <dbReference type="SAM" id="MobiDB-lite"/>
    </source>
</evidence>
<dbReference type="EMBL" id="JAMYWD010000005">
    <property type="protein sequence ID" value="KAJ4970160.1"/>
    <property type="molecule type" value="Genomic_DNA"/>
</dbReference>
<comment type="caution">
    <text evidence="4">The sequence shown here is derived from an EMBL/GenBank/DDBJ whole genome shotgun (WGS) entry which is preliminary data.</text>
</comment>
<reference evidence="4" key="1">
    <citation type="journal article" date="2023" name="Plant J.">
        <title>The genome of the king protea, Protea cynaroides.</title>
        <authorList>
            <person name="Chang J."/>
            <person name="Duong T.A."/>
            <person name="Schoeman C."/>
            <person name="Ma X."/>
            <person name="Roodt D."/>
            <person name="Barker N."/>
            <person name="Li Z."/>
            <person name="Van de Peer Y."/>
            <person name="Mizrachi E."/>
        </authorList>
    </citation>
    <scope>NUCLEOTIDE SEQUENCE</scope>
    <source>
        <tissue evidence="4">Young leaves</tissue>
    </source>
</reference>
<protein>
    <recommendedName>
        <fullName evidence="3">C2H2-type domain-containing protein</fullName>
    </recommendedName>
</protein>
<evidence type="ECO:0000256" key="1">
    <source>
        <dbReference type="PROSITE-ProRule" id="PRU00042"/>
    </source>
</evidence>
<evidence type="ECO:0000313" key="4">
    <source>
        <dbReference type="EMBL" id="KAJ4970160.1"/>
    </source>
</evidence>
<sequence length="360" mass="39844">MEKAERETGDFMNVDSFSQLPFIRPTSVKEKAAIRLFGIEFSGDVTIPDVSESADNNPTNDAKDNEKNSENSRKFECHYCYRNFPTSQALGGHQNAHKRERQQAKRAHLQSAMAFNTIHDGHMYGVVNYRSPTLTYPSWNNSSNMMGASNNTSRFYRNHGSLQHQLPINGNPLPMWRIQAVQSNRDRLLLPLFAGEEDSNTVTMAGPSSQGLRVYETKKPNVHDHNLLAQAQEVPLLKEGDDKPVWTLTTTGKFSVSSIYNSPRTPADDATHAFHASCKCNNSSPRHSTGPMASSTSGTMPPSTLPHNGPSLATVGSTTSPLLLLKEQDHQAKATELDSLLQNELKNCSVYVSTITLQQL</sequence>
<dbReference type="InterPro" id="IPR036236">
    <property type="entry name" value="Znf_C2H2_sf"/>
</dbReference>
<dbReference type="Gene3D" id="3.30.160.60">
    <property type="entry name" value="Classic Zinc Finger"/>
    <property type="match status" value="1"/>
</dbReference>
<gene>
    <name evidence="4" type="ORF">NE237_003259</name>
</gene>
<feature type="region of interest" description="Disordered" evidence="2">
    <location>
        <begin position="281"/>
        <end position="316"/>
    </location>
</feature>
<feature type="region of interest" description="Disordered" evidence="2">
    <location>
        <begin position="47"/>
        <end position="70"/>
    </location>
</feature>
<evidence type="ECO:0000313" key="5">
    <source>
        <dbReference type="Proteomes" id="UP001141806"/>
    </source>
</evidence>
<organism evidence="4 5">
    <name type="scientific">Protea cynaroides</name>
    <dbReference type="NCBI Taxonomy" id="273540"/>
    <lineage>
        <taxon>Eukaryota</taxon>
        <taxon>Viridiplantae</taxon>
        <taxon>Streptophyta</taxon>
        <taxon>Embryophyta</taxon>
        <taxon>Tracheophyta</taxon>
        <taxon>Spermatophyta</taxon>
        <taxon>Magnoliopsida</taxon>
        <taxon>Proteales</taxon>
        <taxon>Proteaceae</taxon>
        <taxon>Protea</taxon>
    </lineage>
</organism>
<dbReference type="GO" id="GO:0008270">
    <property type="term" value="F:zinc ion binding"/>
    <property type="evidence" value="ECO:0007669"/>
    <property type="project" value="UniProtKB-KW"/>
</dbReference>
<keyword evidence="5" id="KW-1185">Reference proteome</keyword>
<dbReference type="GO" id="GO:0010090">
    <property type="term" value="P:trichome morphogenesis"/>
    <property type="evidence" value="ECO:0007669"/>
    <property type="project" value="InterPro"/>
</dbReference>
<dbReference type="PROSITE" id="PS00028">
    <property type="entry name" value="ZINC_FINGER_C2H2_1"/>
    <property type="match status" value="1"/>
</dbReference>
<evidence type="ECO:0000259" key="3">
    <source>
        <dbReference type="PROSITE" id="PS50157"/>
    </source>
</evidence>
<keyword evidence="1" id="KW-0479">Metal-binding</keyword>
<dbReference type="GO" id="GO:0009739">
    <property type="term" value="P:response to gibberellin"/>
    <property type="evidence" value="ECO:0007669"/>
    <property type="project" value="InterPro"/>
</dbReference>
<dbReference type="Proteomes" id="UP001141806">
    <property type="component" value="Unassembled WGS sequence"/>
</dbReference>
<feature type="domain" description="C2H2-type" evidence="3">
    <location>
        <begin position="75"/>
        <end position="102"/>
    </location>
</feature>
<dbReference type="Pfam" id="PF13912">
    <property type="entry name" value="zf-C2H2_6"/>
    <property type="match status" value="1"/>
</dbReference>
<name>A0A9Q0KGR4_9MAGN</name>
<dbReference type="InterPro" id="IPR013087">
    <property type="entry name" value="Znf_C2H2_type"/>
</dbReference>
<dbReference type="AlphaFoldDB" id="A0A9Q0KGR4"/>
<dbReference type="PANTHER" id="PTHR46547">
    <property type="entry name" value="ZINC FINGER PROTEIN GIS"/>
    <property type="match status" value="1"/>
</dbReference>
<proteinExistence type="predicted"/>
<dbReference type="PROSITE" id="PS50157">
    <property type="entry name" value="ZINC_FINGER_C2H2_2"/>
    <property type="match status" value="1"/>
</dbReference>
<keyword evidence="1" id="KW-0862">Zinc</keyword>
<dbReference type="InterPro" id="IPR044291">
    <property type="entry name" value="GIS/GIS2/ZFP8"/>
</dbReference>
<accession>A0A9Q0KGR4</accession>
<dbReference type="PANTHER" id="PTHR46547:SF7">
    <property type="entry name" value="ZINC FINGER PROTEIN GIS"/>
    <property type="match status" value="1"/>
</dbReference>
<feature type="compositionally biased region" description="Basic and acidic residues" evidence="2">
    <location>
        <begin position="61"/>
        <end position="70"/>
    </location>
</feature>